<feature type="coiled-coil region" evidence="6">
    <location>
        <begin position="4"/>
        <end position="57"/>
    </location>
</feature>
<dbReference type="GO" id="GO:0006896">
    <property type="term" value="P:Golgi to vacuole transport"/>
    <property type="evidence" value="ECO:0007669"/>
    <property type="project" value="TreeGrafter"/>
</dbReference>
<organism evidence="9 10">
    <name type="scientific">Chrysophaeum taylorii</name>
    <dbReference type="NCBI Taxonomy" id="2483200"/>
    <lineage>
        <taxon>Eukaryota</taxon>
        <taxon>Sar</taxon>
        <taxon>Stramenopiles</taxon>
        <taxon>Ochrophyta</taxon>
        <taxon>Pelagophyceae</taxon>
        <taxon>Pelagomonadales</taxon>
        <taxon>Pelagomonadaceae</taxon>
        <taxon>Chrysophaeum</taxon>
    </lineage>
</organism>
<evidence type="ECO:0000259" key="8">
    <source>
        <dbReference type="Pfam" id="PF20655"/>
    </source>
</evidence>
<keyword evidence="4" id="KW-0653">Protein transport</keyword>
<dbReference type="AlphaFoldDB" id="A0AAD7UF25"/>
<keyword evidence="3" id="KW-0813">Transport</keyword>
<evidence type="ECO:0000313" key="10">
    <source>
        <dbReference type="Proteomes" id="UP001230188"/>
    </source>
</evidence>
<dbReference type="GO" id="GO:0000938">
    <property type="term" value="C:GARP complex"/>
    <property type="evidence" value="ECO:0007669"/>
    <property type="project" value="TreeGrafter"/>
</dbReference>
<dbReference type="GO" id="GO:0005829">
    <property type="term" value="C:cytosol"/>
    <property type="evidence" value="ECO:0007669"/>
    <property type="project" value="GOC"/>
</dbReference>
<evidence type="ECO:0000256" key="2">
    <source>
        <dbReference type="ARBA" id="ARBA00008180"/>
    </source>
</evidence>
<dbReference type="EMBL" id="JAQMWT010000339">
    <property type="protein sequence ID" value="KAJ8604162.1"/>
    <property type="molecule type" value="Genomic_DNA"/>
</dbReference>
<dbReference type="PANTHER" id="PTHR14190">
    <property type="entry name" value="SUPPRESSOR OF ACTIN MUTATIONS 2/VACUOLAR PROTEIN SORTING 52"/>
    <property type="match status" value="1"/>
</dbReference>
<name>A0AAD7UF25_9STRA</name>
<comment type="caution">
    <text evidence="9">The sequence shown here is derived from an EMBL/GenBank/DDBJ whole genome shotgun (WGS) entry which is preliminary data.</text>
</comment>
<dbReference type="GO" id="GO:0032456">
    <property type="term" value="P:endocytic recycling"/>
    <property type="evidence" value="ECO:0007669"/>
    <property type="project" value="TreeGrafter"/>
</dbReference>
<dbReference type="GO" id="GO:0019905">
    <property type="term" value="F:syntaxin binding"/>
    <property type="evidence" value="ECO:0007669"/>
    <property type="project" value="TreeGrafter"/>
</dbReference>
<evidence type="ECO:0000313" key="9">
    <source>
        <dbReference type="EMBL" id="KAJ8604162.1"/>
    </source>
</evidence>
<evidence type="ECO:0000256" key="6">
    <source>
        <dbReference type="SAM" id="Coils"/>
    </source>
</evidence>
<comment type="similarity">
    <text evidence="2">Belongs to the VPS52 family.</text>
</comment>
<dbReference type="GO" id="GO:0042147">
    <property type="term" value="P:retrograde transport, endosome to Golgi"/>
    <property type="evidence" value="ECO:0007669"/>
    <property type="project" value="TreeGrafter"/>
</dbReference>
<dbReference type="GO" id="GO:0015031">
    <property type="term" value="P:protein transport"/>
    <property type="evidence" value="ECO:0007669"/>
    <property type="project" value="UniProtKB-KW"/>
</dbReference>
<accession>A0AAD7UF25</accession>
<dbReference type="InterPro" id="IPR007258">
    <property type="entry name" value="Vps52"/>
</dbReference>
<sequence>MMMIGDEEDVAAELASDLATLEKEEFVRDALQQGVPLREYSKKVERELREVEAASVRDYVRQSSQVADLHGEMTKCDEILGKMQDMLVGFESDLGSVSSEIRQLQKESRKMSIKLRNKKAAEAKLSSFLASWAFPPDMPSILCDGEVDETFLDQVEMLDARLSFRRKKHAAKSVAEVGPALDKLKLKACARSRDYLIERISELRRLQSIEVQRTRLARFAPLFAFLERHAPEAASEVREFYVESMSKALQSLFKTYNAALMKFDLEVANKFDLVAVDESSVRSTFTSRVSLSKRGDGFSLGDRVDVLRRIDAPPIITHVALAEDRRYPFEELFRSALRHLTDASRAETDFASAFFRADLVPRIFGKASAAALEHLENKLFQCHDAVGLLLVAKLVSIGRDDAPRLASFFDHCDALLKPRLSAIFQANIESARRADPARLGVNGVMPHYVARRYAELAATVLALYPAGDDHGARRAIADLRGEILDLLKRVAASFKSDKDRLVFLVNNYDLILTIFHERRATGEEVLHFEAKLKKERELFVEAELLTCFSKLILFVKQAETSATTTNTDVVLVERLVRDFAATWKTAIDKIHRDILAYFANFLNGMEVLKQVLTQLLLYYTRFQKIVQKTWRRPPPFAKDLVPTASILDEIKKYSHSF</sequence>
<dbReference type="Pfam" id="PF04129">
    <property type="entry name" value="Vps52_CC"/>
    <property type="match status" value="1"/>
</dbReference>
<evidence type="ECO:0000256" key="4">
    <source>
        <dbReference type="ARBA" id="ARBA00022927"/>
    </source>
</evidence>
<dbReference type="InterPro" id="IPR048361">
    <property type="entry name" value="Vps52_C"/>
</dbReference>
<feature type="domain" description="Vps52 coiled-coil" evidence="7">
    <location>
        <begin position="58"/>
        <end position="215"/>
    </location>
</feature>
<evidence type="ECO:0008006" key="11">
    <source>
        <dbReference type="Google" id="ProtNLM"/>
    </source>
</evidence>
<protein>
    <recommendedName>
        <fullName evidence="11">Vacuolar protein sorting-associated protein 52 A</fullName>
    </recommendedName>
</protein>
<comment type="subcellular location">
    <subcellularLocation>
        <location evidence="1">Golgi apparatus</location>
        <location evidence="1">trans-Golgi network</location>
    </subcellularLocation>
</comment>
<dbReference type="PANTHER" id="PTHR14190:SF7">
    <property type="entry name" value="VACUOLAR PROTEIN SORTING-ASSOCIATED PROTEIN 52 HOMOLOG"/>
    <property type="match status" value="1"/>
</dbReference>
<dbReference type="Proteomes" id="UP001230188">
    <property type="component" value="Unassembled WGS sequence"/>
</dbReference>
<keyword evidence="5" id="KW-0333">Golgi apparatus</keyword>
<keyword evidence="6" id="KW-0175">Coiled coil</keyword>
<reference evidence="9" key="1">
    <citation type="submission" date="2023-01" db="EMBL/GenBank/DDBJ databases">
        <title>Metagenome sequencing of chrysophaentin producing Chrysophaeum taylorii.</title>
        <authorList>
            <person name="Davison J."/>
            <person name="Bewley C."/>
        </authorList>
    </citation>
    <scope>NUCLEOTIDE SEQUENCE</scope>
    <source>
        <strain evidence="9">NIES-1699</strain>
    </source>
</reference>
<dbReference type="InterPro" id="IPR048319">
    <property type="entry name" value="Vps52_CC"/>
</dbReference>
<evidence type="ECO:0000256" key="5">
    <source>
        <dbReference type="ARBA" id="ARBA00023034"/>
    </source>
</evidence>
<gene>
    <name evidence="9" type="ORF">CTAYLR_008571</name>
</gene>
<keyword evidence="10" id="KW-1185">Reference proteome</keyword>
<dbReference type="Pfam" id="PF20655">
    <property type="entry name" value="Vps52_C"/>
    <property type="match status" value="1"/>
</dbReference>
<evidence type="ECO:0000256" key="1">
    <source>
        <dbReference type="ARBA" id="ARBA00004601"/>
    </source>
</evidence>
<feature type="domain" description="Vps52 C-terminal" evidence="8">
    <location>
        <begin position="243"/>
        <end position="539"/>
    </location>
</feature>
<evidence type="ECO:0000256" key="3">
    <source>
        <dbReference type="ARBA" id="ARBA00022448"/>
    </source>
</evidence>
<evidence type="ECO:0000259" key="7">
    <source>
        <dbReference type="Pfam" id="PF04129"/>
    </source>
</evidence>
<proteinExistence type="inferred from homology"/>